<name>A0A9N7YK08_PLEPL</name>
<protein>
    <recommendedName>
        <fullName evidence="2">Small acidic protein-like domain-containing protein</fullName>
    </recommendedName>
</protein>
<dbReference type="Pfam" id="PF15477">
    <property type="entry name" value="SMAP"/>
    <property type="match status" value="1"/>
</dbReference>
<feature type="region of interest" description="Disordered" evidence="1">
    <location>
        <begin position="114"/>
        <end position="242"/>
    </location>
</feature>
<feature type="compositionally biased region" description="Polar residues" evidence="1">
    <location>
        <begin position="220"/>
        <end position="242"/>
    </location>
</feature>
<evidence type="ECO:0000256" key="1">
    <source>
        <dbReference type="SAM" id="MobiDB-lite"/>
    </source>
</evidence>
<feature type="compositionally biased region" description="Basic and acidic residues" evidence="1">
    <location>
        <begin position="202"/>
        <end position="219"/>
    </location>
</feature>
<feature type="compositionally biased region" description="Basic and acidic residues" evidence="1">
    <location>
        <begin position="162"/>
        <end position="178"/>
    </location>
</feature>
<dbReference type="EMBL" id="CADEAL010001033">
    <property type="protein sequence ID" value="CAB1428221.1"/>
    <property type="molecule type" value="Genomic_DNA"/>
</dbReference>
<feature type="domain" description="Small acidic protein-like" evidence="2">
    <location>
        <begin position="233"/>
        <end position="306"/>
    </location>
</feature>
<proteinExistence type="predicted"/>
<dbReference type="InterPro" id="IPR028124">
    <property type="entry name" value="SMAP_dom"/>
</dbReference>
<reference evidence="3" key="1">
    <citation type="submission" date="2020-03" db="EMBL/GenBank/DDBJ databases">
        <authorList>
            <person name="Weist P."/>
        </authorList>
    </citation>
    <scope>NUCLEOTIDE SEQUENCE</scope>
</reference>
<evidence type="ECO:0000313" key="3">
    <source>
        <dbReference type="EMBL" id="CAB1428221.1"/>
    </source>
</evidence>
<evidence type="ECO:0000259" key="2">
    <source>
        <dbReference type="Pfam" id="PF15477"/>
    </source>
</evidence>
<feature type="compositionally biased region" description="Basic and acidic residues" evidence="1">
    <location>
        <begin position="30"/>
        <end position="53"/>
    </location>
</feature>
<keyword evidence="4" id="KW-1185">Reference proteome</keyword>
<comment type="caution">
    <text evidence="3">The sequence shown here is derived from an EMBL/GenBank/DDBJ whole genome shotgun (WGS) entry which is preliminary data.</text>
</comment>
<dbReference type="PANTHER" id="PTHR22426:SF1">
    <property type="entry name" value="LYSINE-RICH NUCLEOLAR PROTEIN 1"/>
    <property type="match status" value="1"/>
</dbReference>
<dbReference type="PANTHER" id="PTHR22426">
    <property type="entry name" value="ARGININE_SERINE-RICH COILED-COIL PROTEIN 2"/>
    <property type="match status" value="1"/>
</dbReference>
<evidence type="ECO:0000313" key="4">
    <source>
        <dbReference type="Proteomes" id="UP001153269"/>
    </source>
</evidence>
<dbReference type="AlphaFoldDB" id="A0A9N7YK08"/>
<accession>A0A9N7YK08</accession>
<organism evidence="3 4">
    <name type="scientific">Pleuronectes platessa</name>
    <name type="common">European plaice</name>
    <dbReference type="NCBI Taxonomy" id="8262"/>
    <lineage>
        <taxon>Eukaryota</taxon>
        <taxon>Metazoa</taxon>
        <taxon>Chordata</taxon>
        <taxon>Craniata</taxon>
        <taxon>Vertebrata</taxon>
        <taxon>Euteleostomi</taxon>
        <taxon>Actinopterygii</taxon>
        <taxon>Neopterygii</taxon>
        <taxon>Teleostei</taxon>
        <taxon>Neoteleostei</taxon>
        <taxon>Acanthomorphata</taxon>
        <taxon>Carangaria</taxon>
        <taxon>Pleuronectiformes</taxon>
        <taxon>Pleuronectoidei</taxon>
        <taxon>Pleuronectidae</taxon>
        <taxon>Pleuronectes</taxon>
    </lineage>
</organism>
<dbReference type="Proteomes" id="UP001153269">
    <property type="component" value="Unassembled WGS sequence"/>
</dbReference>
<feature type="region of interest" description="Disordered" evidence="1">
    <location>
        <begin position="26"/>
        <end position="90"/>
    </location>
</feature>
<sequence length="329" mass="36582">METAKEGVKKKKQQQQVDYINNVEIAQSSGKKELEKKVEEEEEQTAGKDEEPKKAKKRKNNILSVNTEVTEKQSKGKKKKKKKTSEEETTVAIDEVTTTKKKAVVGENELKLETTAAGGTEGEEVTVKKKNKNKAENGVEMGSKAKKTETDSMLDESGIILEEEKTEQNKKGKVETGAKKKKKKKIEEEAPQMDEVFLSEKSGNKERRPVLQMENDKASQPENPAQPSGLGQWSTARFNSSDQQQKFLRLMGGFKKGFQPAAASTDGANMAMGQDAQQQLQQGLLGEFERAHTRRMDFSNKGAGLGFSAPSNKKFSIDINTSRSIRFDD</sequence>
<gene>
    <name evidence="3" type="ORF">PLEPLA_LOCUS16187</name>
</gene>